<evidence type="ECO:0000256" key="2">
    <source>
        <dbReference type="ARBA" id="ARBA00011901"/>
    </source>
</evidence>
<evidence type="ECO:0000259" key="5">
    <source>
        <dbReference type="Pfam" id="PF01510"/>
    </source>
</evidence>
<keyword evidence="3 6" id="KW-0378">Hydrolase</keyword>
<dbReference type="EMBL" id="JASHIE010000003">
    <property type="protein sequence ID" value="MDI9874092.1"/>
    <property type="molecule type" value="Genomic_DNA"/>
</dbReference>
<dbReference type="InterPro" id="IPR051206">
    <property type="entry name" value="NAMLAA_amidase_2"/>
</dbReference>
<evidence type="ECO:0000256" key="4">
    <source>
        <dbReference type="ARBA" id="ARBA00023316"/>
    </source>
</evidence>
<proteinExistence type="predicted"/>
<evidence type="ECO:0000313" key="7">
    <source>
        <dbReference type="Proteomes" id="UP001225761"/>
    </source>
</evidence>
<name>A0ABT6YYZ6_9BACT</name>
<comment type="catalytic activity">
    <reaction evidence="1">
        <text>Hydrolyzes the link between N-acetylmuramoyl residues and L-amino acid residues in certain cell-wall glycopeptides.</text>
        <dbReference type="EC" id="3.5.1.28"/>
    </reaction>
</comment>
<evidence type="ECO:0000313" key="6">
    <source>
        <dbReference type="EMBL" id="MDI9874092.1"/>
    </source>
</evidence>
<feature type="domain" description="N-acetylmuramoyl-L-alanine amidase" evidence="5">
    <location>
        <begin position="64"/>
        <end position="237"/>
    </location>
</feature>
<dbReference type="InterPro" id="IPR036505">
    <property type="entry name" value="Amidase/PGRP_sf"/>
</dbReference>
<dbReference type="EC" id="3.5.1.28" evidence="2"/>
<dbReference type="RefSeq" id="WP_283381083.1">
    <property type="nucleotide sequence ID" value="NZ_JASHIE010000003.1"/>
</dbReference>
<dbReference type="Gene3D" id="3.40.80.10">
    <property type="entry name" value="Peptidoglycan recognition protein-like"/>
    <property type="match status" value="1"/>
</dbReference>
<dbReference type="Proteomes" id="UP001225761">
    <property type="component" value="Unassembled WGS sequence"/>
</dbReference>
<evidence type="ECO:0000256" key="3">
    <source>
        <dbReference type="ARBA" id="ARBA00022801"/>
    </source>
</evidence>
<dbReference type="InterPro" id="IPR002502">
    <property type="entry name" value="Amidase_domain"/>
</dbReference>
<protein>
    <recommendedName>
        <fullName evidence="2">N-acetylmuramoyl-L-alanine amidase</fullName>
        <ecNumber evidence="2">3.5.1.28</ecNumber>
    </recommendedName>
</protein>
<sequence>MKATSIPDHERTFALNGIDSSGKKFNFQDLNLQIGNTNQSIDFKVCNLEGNVGDFYYREETNKRKIVLHYTMGYLKGDIATLTGADHVSVPFVVARNGTIYNLFPSKYWSYHLGPGASGGNTQMSKESIGIEISNIGPLVLNGNNLTSVYSNSDIYCSLNEKQFYVAQNPSVKNYGYYASFTNAQYISVIKLVKFLIAKYNIPEVVVNDPAGLMNDNDFATFSGIVTHTNCRKDKTDIGPAFDWQRFEDGLTNF</sequence>
<comment type="caution">
    <text evidence="6">The sequence shown here is derived from an EMBL/GenBank/DDBJ whole genome shotgun (WGS) entry which is preliminary data.</text>
</comment>
<dbReference type="PANTHER" id="PTHR30417">
    <property type="entry name" value="N-ACETYLMURAMOYL-L-ALANINE AMIDASE AMID"/>
    <property type="match status" value="1"/>
</dbReference>
<dbReference type="PANTHER" id="PTHR30417:SF1">
    <property type="entry name" value="N-ACETYLMURAMOYL-L-ALANINE AMIDASE AMID"/>
    <property type="match status" value="1"/>
</dbReference>
<gene>
    <name evidence="6" type="ORF">QM481_06105</name>
</gene>
<keyword evidence="7" id="KW-1185">Reference proteome</keyword>
<organism evidence="6 7">
    <name type="scientific">Flectobacillus rivi</name>
    <dbReference type="NCBI Taxonomy" id="2984209"/>
    <lineage>
        <taxon>Bacteria</taxon>
        <taxon>Pseudomonadati</taxon>
        <taxon>Bacteroidota</taxon>
        <taxon>Cytophagia</taxon>
        <taxon>Cytophagales</taxon>
        <taxon>Flectobacillaceae</taxon>
        <taxon>Flectobacillus</taxon>
    </lineage>
</organism>
<dbReference type="Pfam" id="PF01510">
    <property type="entry name" value="Amidase_2"/>
    <property type="match status" value="1"/>
</dbReference>
<dbReference type="GO" id="GO:0008745">
    <property type="term" value="F:N-acetylmuramoyl-L-alanine amidase activity"/>
    <property type="evidence" value="ECO:0007669"/>
    <property type="project" value="UniProtKB-EC"/>
</dbReference>
<keyword evidence="4" id="KW-0961">Cell wall biogenesis/degradation</keyword>
<reference evidence="6 7" key="1">
    <citation type="submission" date="2023-05" db="EMBL/GenBank/DDBJ databases">
        <title>Novel species of genus Flectobacillus isolated from stream in China.</title>
        <authorList>
            <person name="Lu H."/>
        </authorList>
    </citation>
    <scope>NUCLEOTIDE SEQUENCE [LARGE SCALE GENOMIC DNA]</scope>
    <source>
        <strain evidence="6 7">LFS242W</strain>
    </source>
</reference>
<dbReference type="SUPFAM" id="SSF55846">
    <property type="entry name" value="N-acetylmuramoyl-L-alanine amidase-like"/>
    <property type="match status" value="1"/>
</dbReference>
<accession>A0ABT6YYZ6</accession>
<evidence type="ECO:0000256" key="1">
    <source>
        <dbReference type="ARBA" id="ARBA00001561"/>
    </source>
</evidence>